<organism evidence="1 2">
    <name type="scientific">Burkholderia lata (strain ATCC 17760 / DSM 23089 / LMG 22485 / NCIMB 9086 / R18194 / 383)</name>
    <dbReference type="NCBI Taxonomy" id="482957"/>
    <lineage>
        <taxon>Bacteria</taxon>
        <taxon>Pseudomonadati</taxon>
        <taxon>Pseudomonadota</taxon>
        <taxon>Betaproteobacteria</taxon>
        <taxon>Burkholderiales</taxon>
        <taxon>Burkholderiaceae</taxon>
        <taxon>Burkholderia</taxon>
        <taxon>Burkholderia cepacia complex</taxon>
    </lineage>
</organism>
<proteinExistence type="predicted"/>
<evidence type="ECO:0000313" key="1">
    <source>
        <dbReference type="EMBL" id="VWB40664.1"/>
    </source>
</evidence>
<reference evidence="1 2" key="1">
    <citation type="submission" date="2019-09" db="EMBL/GenBank/DDBJ databases">
        <authorList>
            <person name="Depoorter E."/>
        </authorList>
    </citation>
    <scope>NUCLEOTIDE SEQUENCE [LARGE SCALE GENOMIC DNA]</scope>
    <source>
        <strain evidence="1">LMG 6863</strain>
    </source>
</reference>
<sequence>MYRSSRAPTHPVACDARSSRACMLRVAAAAKKGARKPEYGDTQRGRCYGRPRRAVNRERLRVPYIGDDDATLPFGRLVACSFGLQRWYAVARRDVRRSCRRGRWDLQGSGCSCGRWSGRHAMAIMSINNAGVTNPDGSGKLVECAELVAVRIAHIGEIECTERCISLAWRHLAGAAAMRQGCSVKASNCSGLSIARPMVPPLAIGKR</sequence>
<dbReference type="AlphaFoldDB" id="A0A6P2JDC8"/>
<dbReference type="EMBL" id="CABVPY010000009">
    <property type="protein sequence ID" value="VWB40664.1"/>
    <property type="molecule type" value="Genomic_DNA"/>
</dbReference>
<protein>
    <submittedName>
        <fullName evidence="1">Uncharacterized protein</fullName>
    </submittedName>
</protein>
<name>A0A6P2JDC8_BURL3</name>
<gene>
    <name evidence="1" type="ORF">BLA6863_01803</name>
</gene>
<dbReference type="Proteomes" id="UP000494170">
    <property type="component" value="Unassembled WGS sequence"/>
</dbReference>
<evidence type="ECO:0000313" key="2">
    <source>
        <dbReference type="Proteomes" id="UP000494170"/>
    </source>
</evidence>
<accession>A0A6P2JDC8</accession>